<keyword evidence="1" id="KW-0472">Membrane</keyword>
<protein>
    <submittedName>
        <fullName evidence="2">Uncharacterized protein</fullName>
    </submittedName>
</protein>
<dbReference type="EMBL" id="MIKB01000002">
    <property type="protein sequence ID" value="OEG18828.1"/>
    <property type="molecule type" value="Genomic_DNA"/>
</dbReference>
<comment type="caution">
    <text evidence="2">The sequence shown here is derived from an EMBL/GenBank/DDBJ whole genome shotgun (WGS) entry which is preliminary data.</text>
</comment>
<feature type="transmembrane region" description="Helical" evidence="1">
    <location>
        <begin position="211"/>
        <end position="229"/>
    </location>
</feature>
<feature type="transmembrane region" description="Helical" evidence="1">
    <location>
        <begin position="186"/>
        <end position="205"/>
    </location>
</feature>
<accession>A0A1E5H1F6</accession>
<evidence type="ECO:0000256" key="1">
    <source>
        <dbReference type="SAM" id="Phobius"/>
    </source>
</evidence>
<feature type="transmembrane region" description="Helical" evidence="1">
    <location>
        <begin position="89"/>
        <end position="110"/>
    </location>
</feature>
<proteinExistence type="predicted"/>
<keyword evidence="1" id="KW-0812">Transmembrane</keyword>
<feature type="transmembrane region" description="Helical" evidence="1">
    <location>
        <begin position="21"/>
        <end position="41"/>
    </location>
</feature>
<keyword evidence="1" id="KW-1133">Transmembrane helix</keyword>
<sequence>MNQIRLFIEFHSGGKKRTKDFMTVIIILYFMLILAGMISLARKSTIVEELSNLVNTLFESFEALYNFQREEVIINSPLPTMSFTMEMEILKYAFFSVIFFILVNSLGNILHMKRIYMMVLLMSLQSILSFIFFEESFPVLVITGSLLSVLFYFIPIGSGSYFSIIEYGSFFTGIYQFSYPQTKFRVFAKFVFRIIFPIFPFLLFMKILVPSISLYVIAITYFAILLLIFMNSSENKVQISLKKIVAFSIIIIATITNQKNMNGSILELVLSICAIFFSLDRVLSAFKDLKNEIKNTSLLYLLEKKAEDIDWLLENKVPFDFDTNKTPSELFLLRQLIVCFHLCENEQLIKLADLYLDNYEKDTRFVLQLKYFSLLESETIDFDDRYEYLKNVFDKKQGTIEYLPIVVEYSWLLFFKNKDYEVIAELLSLVWYSLDDESKYLLYYSYNKIGKNKAANSLKNEIGQFDLVEASFFEYEKEHTESN</sequence>
<dbReference type="Proteomes" id="UP000094764">
    <property type="component" value="Unassembled WGS sequence"/>
</dbReference>
<dbReference type="OrthoDB" id="10007438at2"/>
<feature type="transmembrane region" description="Helical" evidence="1">
    <location>
        <begin position="115"/>
        <end position="133"/>
    </location>
</feature>
<dbReference type="AlphaFoldDB" id="A0A1E5H1F6"/>
<feature type="transmembrane region" description="Helical" evidence="1">
    <location>
        <begin position="264"/>
        <end position="283"/>
    </location>
</feature>
<name>A0A1E5H1F6_9ENTE</name>
<dbReference type="RefSeq" id="WP_069634015.1">
    <property type="nucleotide sequence ID" value="NZ_JXKZ01000020.1"/>
</dbReference>
<gene>
    <name evidence="2" type="ORF">BCR23_12865</name>
</gene>
<reference evidence="3" key="1">
    <citation type="submission" date="2016-09" db="EMBL/GenBank/DDBJ databases">
        <authorList>
            <person name="Gulvik C.A."/>
        </authorList>
    </citation>
    <scope>NUCLEOTIDE SEQUENCE [LARGE SCALE GENOMIC DNA]</scope>
    <source>
        <strain evidence="3">LMG 26306</strain>
    </source>
</reference>
<evidence type="ECO:0000313" key="3">
    <source>
        <dbReference type="Proteomes" id="UP000094764"/>
    </source>
</evidence>
<feature type="transmembrane region" description="Helical" evidence="1">
    <location>
        <begin position="139"/>
        <end position="165"/>
    </location>
</feature>
<organism evidence="2 3">
    <name type="scientific">Enterococcus quebecensis</name>
    <dbReference type="NCBI Taxonomy" id="903983"/>
    <lineage>
        <taxon>Bacteria</taxon>
        <taxon>Bacillati</taxon>
        <taxon>Bacillota</taxon>
        <taxon>Bacilli</taxon>
        <taxon>Lactobacillales</taxon>
        <taxon>Enterococcaceae</taxon>
        <taxon>Enterococcus</taxon>
    </lineage>
</organism>
<keyword evidence="3" id="KW-1185">Reference proteome</keyword>
<evidence type="ECO:0000313" key="2">
    <source>
        <dbReference type="EMBL" id="OEG18828.1"/>
    </source>
</evidence>